<feature type="domain" description="GP-PDE" evidence="2">
    <location>
        <begin position="232"/>
        <end position="460"/>
    </location>
</feature>
<dbReference type="STRING" id="1335616.WDC_0154"/>
<dbReference type="PANTHER" id="PTHR46211:SF8">
    <property type="entry name" value="PHOSPHODIESTERASE"/>
    <property type="match status" value="1"/>
</dbReference>
<keyword evidence="1" id="KW-0472">Membrane</keyword>
<dbReference type="RefSeq" id="WP_044009895.1">
    <property type="nucleotide sequence ID" value="NZ_AWTT01000002.1"/>
</dbReference>
<dbReference type="GO" id="GO:0008889">
    <property type="term" value="F:glycerophosphodiester phosphodiesterase activity"/>
    <property type="evidence" value="ECO:0007669"/>
    <property type="project" value="UniProtKB-EC"/>
</dbReference>
<dbReference type="PROSITE" id="PS51704">
    <property type="entry name" value="GP_PDE"/>
    <property type="match status" value="1"/>
</dbReference>
<keyword evidence="1" id="KW-0812">Transmembrane</keyword>
<feature type="transmembrane region" description="Helical" evidence="1">
    <location>
        <begin position="85"/>
        <end position="109"/>
    </location>
</feature>
<feature type="transmembrane region" description="Helical" evidence="1">
    <location>
        <begin position="12"/>
        <end position="32"/>
    </location>
</feature>
<dbReference type="InterPro" id="IPR017946">
    <property type="entry name" value="PLC-like_Pdiesterase_TIM-brl"/>
</dbReference>
<name>A0A0D0Y7H8_9LACO</name>
<evidence type="ECO:0000259" key="2">
    <source>
        <dbReference type="PROSITE" id="PS51704"/>
    </source>
</evidence>
<evidence type="ECO:0000256" key="1">
    <source>
        <dbReference type="SAM" id="Phobius"/>
    </source>
</evidence>
<dbReference type="EMBL" id="AWTT01000002">
    <property type="protein sequence ID" value="KIS04223.1"/>
    <property type="molecule type" value="Genomic_DNA"/>
</dbReference>
<evidence type="ECO:0000313" key="4">
    <source>
        <dbReference type="Proteomes" id="UP000032279"/>
    </source>
</evidence>
<dbReference type="EC" id="3.1.4.46" evidence="3"/>
<dbReference type="AlphaFoldDB" id="A0A0D0Y7H8"/>
<dbReference type="GO" id="GO:0006629">
    <property type="term" value="P:lipid metabolic process"/>
    <property type="evidence" value="ECO:0007669"/>
    <property type="project" value="InterPro"/>
</dbReference>
<keyword evidence="1" id="KW-1133">Transmembrane helix</keyword>
<reference evidence="3 4" key="1">
    <citation type="submission" date="2013-08" db="EMBL/GenBank/DDBJ databases">
        <title>Lactobacillus wasatchii sp. WDC04, a late gas producing bacteria isolated from aged chedder cheese.</title>
        <authorList>
            <person name="Oberg C.J."/>
            <person name="Culumber M."/>
            <person name="McMahon D.J."/>
            <person name="Broadbent J.R."/>
            <person name="Oberg T.S."/>
            <person name="Ortaki F."/>
        </authorList>
    </citation>
    <scope>NUCLEOTIDE SEQUENCE [LARGE SCALE GENOMIC DNA]</scope>
    <source>
        <strain evidence="3 4">WDC04</strain>
    </source>
</reference>
<feature type="transmembrane region" description="Helical" evidence="1">
    <location>
        <begin position="44"/>
        <end position="73"/>
    </location>
</feature>
<dbReference type="InterPro" id="IPR030395">
    <property type="entry name" value="GP_PDE_dom"/>
</dbReference>
<dbReference type="SUPFAM" id="SSF51695">
    <property type="entry name" value="PLC-like phosphodiesterases"/>
    <property type="match status" value="1"/>
</dbReference>
<keyword evidence="3" id="KW-0378">Hydrolase</keyword>
<gene>
    <name evidence="3" type="primary">glpQ</name>
    <name evidence="3" type="ORF">WDC_0154</name>
</gene>
<dbReference type="Pfam" id="PF03009">
    <property type="entry name" value="GDPD"/>
    <property type="match status" value="2"/>
</dbReference>
<dbReference type="Proteomes" id="UP000032279">
    <property type="component" value="Unassembled WGS sequence"/>
</dbReference>
<feature type="transmembrane region" description="Helical" evidence="1">
    <location>
        <begin position="142"/>
        <end position="161"/>
    </location>
</feature>
<protein>
    <submittedName>
        <fullName evidence="3">Glycerophosphoryl diester phosphodiesterase</fullName>
        <ecNumber evidence="3">3.1.4.46</ecNumber>
    </submittedName>
</protein>
<evidence type="ECO:0000313" key="3">
    <source>
        <dbReference type="EMBL" id="KIS04223.1"/>
    </source>
</evidence>
<feature type="transmembrane region" description="Helical" evidence="1">
    <location>
        <begin position="202"/>
        <end position="220"/>
    </location>
</feature>
<proteinExistence type="predicted"/>
<accession>A0A0D0Y7H8</accession>
<organism evidence="3 4">
    <name type="scientific">Paucilactobacillus wasatchensis</name>
    <dbReference type="NCBI Taxonomy" id="1335616"/>
    <lineage>
        <taxon>Bacteria</taxon>
        <taxon>Bacillati</taxon>
        <taxon>Bacillota</taxon>
        <taxon>Bacilli</taxon>
        <taxon>Lactobacillales</taxon>
        <taxon>Lactobacillaceae</taxon>
        <taxon>Paucilactobacillus</taxon>
    </lineage>
</organism>
<sequence>MINNWLLANKNITPLLKVVGLCLSFAVLVWWITRHLNFGTSQHFNVVAVGIILLIGWVTILPLGGLGITSYLINLIEVPQAVLRIIYLHRIVIVPILVACYCGVIFCYWRFLRRWMVQLIQPGQTINGAVTAKQNLIVIGQLLLETIIGLGLMYLCTSWFARVSDFWSGFLLLAIGTWLLAAWGAFLIAAYFKMPISSRANAVFHLVVIAIGLLIVGGWTQNLQAQKQAHLPEIISHRGVDNDNGVPNTVQSLKKTVQTHPAKVEMDVQETQDQSFVCFHDANLQLTHKKKTIAKLKNNHVKQIKLTDHGFETRMSTFDEYLKVANRHQQHLIVEIKPQSLNPTKVAQLFGNKYAQQLHRQHDQIHSVDDLIVAKLKHNFPDLSVGLIRPFVFSRLATKDVDFYSLDYRTVNSTNVRFLHAHHKKVYAWTVDNPKVAERMAQIGVDAIITDQPSLIRAKIKLNSTPTVVRVKNVLWQLI</sequence>
<comment type="caution">
    <text evidence="3">The sequence shown here is derived from an EMBL/GenBank/DDBJ whole genome shotgun (WGS) entry which is preliminary data.</text>
</comment>
<keyword evidence="4" id="KW-1185">Reference proteome</keyword>
<feature type="transmembrane region" description="Helical" evidence="1">
    <location>
        <begin position="167"/>
        <end position="190"/>
    </location>
</feature>
<dbReference type="Gene3D" id="3.20.20.190">
    <property type="entry name" value="Phosphatidylinositol (PI) phosphodiesterase"/>
    <property type="match status" value="1"/>
</dbReference>
<dbReference type="PATRIC" id="fig|1335616.4.peg.154"/>
<dbReference type="PANTHER" id="PTHR46211">
    <property type="entry name" value="GLYCEROPHOSPHORYL DIESTER PHOSPHODIESTERASE"/>
    <property type="match status" value="1"/>
</dbReference>